<feature type="non-terminal residue" evidence="1">
    <location>
        <position position="68"/>
    </location>
</feature>
<evidence type="ECO:0000313" key="2">
    <source>
        <dbReference type="Proteomes" id="UP000708208"/>
    </source>
</evidence>
<comment type="caution">
    <text evidence="1">The sequence shown here is derived from an EMBL/GenBank/DDBJ whole genome shotgun (WGS) entry which is preliminary data.</text>
</comment>
<protein>
    <submittedName>
        <fullName evidence="1">Uncharacterized protein</fullName>
    </submittedName>
</protein>
<keyword evidence="2" id="KW-1185">Reference proteome</keyword>
<dbReference type="EMBL" id="CAJVCH010454856">
    <property type="protein sequence ID" value="CAG7819623.1"/>
    <property type="molecule type" value="Genomic_DNA"/>
</dbReference>
<sequence>VICTEGGPCHDHGTPLVCTVGNLEFTPGLYAHSTCDKNQPAYFASLLSKQFRDWFNDAHKKVPKTCYP</sequence>
<dbReference type="AlphaFoldDB" id="A0A8J2KMA1"/>
<evidence type="ECO:0000313" key="1">
    <source>
        <dbReference type="EMBL" id="CAG7819623.1"/>
    </source>
</evidence>
<gene>
    <name evidence="1" type="ORF">AFUS01_LOCUS30056</name>
</gene>
<proteinExistence type="predicted"/>
<accession>A0A8J2KMA1</accession>
<dbReference type="Proteomes" id="UP000708208">
    <property type="component" value="Unassembled WGS sequence"/>
</dbReference>
<name>A0A8J2KMA1_9HEXA</name>
<organism evidence="1 2">
    <name type="scientific">Allacma fusca</name>
    <dbReference type="NCBI Taxonomy" id="39272"/>
    <lineage>
        <taxon>Eukaryota</taxon>
        <taxon>Metazoa</taxon>
        <taxon>Ecdysozoa</taxon>
        <taxon>Arthropoda</taxon>
        <taxon>Hexapoda</taxon>
        <taxon>Collembola</taxon>
        <taxon>Symphypleona</taxon>
        <taxon>Sminthuridae</taxon>
        <taxon>Allacma</taxon>
    </lineage>
</organism>
<feature type="non-terminal residue" evidence="1">
    <location>
        <position position="1"/>
    </location>
</feature>
<reference evidence="1" key="1">
    <citation type="submission" date="2021-06" db="EMBL/GenBank/DDBJ databases">
        <authorList>
            <person name="Hodson N. C."/>
            <person name="Mongue J. A."/>
            <person name="Jaron S. K."/>
        </authorList>
    </citation>
    <scope>NUCLEOTIDE SEQUENCE</scope>
</reference>